<comment type="caution">
    <text evidence="1">The sequence shown here is derived from an EMBL/GenBank/DDBJ whole genome shotgun (WGS) entry which is preliminary data.</text>
</comment>
<dbReference type="SUPFAM" id="SSF48403">
    <property type="entry name" value="Ankyrin repeat"/>
    <property type="match status" value="1"/>
</dbReference>
<dbReference type="InterPro" id="IPR036770">
    <property type="entry name" value="Ankyrin_rpt-contain_sf"/>
</dbReference>
<evidence type="ECO:0000313" key="1">
    <source>
        <dbReference type="EMBL" id="KAE9266418.1"/>
    </source>
</evidence>
<proteinExistence type="predicted"/>
<name>A0A6A4B4K2_9STRA</name>
<dbReference type="PANTHER" id="PTHR46586:SF3">
    <property type="entry name" value="ANKYRIN REPEAT-CONTAINING PROTEIN"/>
    <property type="match status" value="1"/>
</dbReference>
<accession>A0A6A4B4K2</accession>
<dbReference type="PANTHER" id="PTHR46586">
    <property type="entry name" value="ANKYRIN REPEAT-CONTAINING PROTEIN"/>
    <property type="match status" value="1"/>
</dbReference>
<dbReference type="Proteomes" id="UP000434957">
    <property type="component" value="Unassembled WGS sequence"/>
</dbReference>
<dbReference type="EMBL" id="QXFT01007399">
    <property type="protein sequence ID" value="KAE9266418.1"/>
    <property type="molecule type" value="Genomic_DNA"/>
</dbReference>
<dbReference type="Gene3D" id="1.25.40.20">
    <property type="entry name" value="Ankyrin repeat-containing domain"/>
    <property type="match status" value="1"/>
</dbReference>
<dbReference type="AlphaFoldDB" id="A0A6A4B4K2"/>
<evidence type="ECO:0000313" key="2">
    <source>
        <dbReference type="Proteomes" id="UP000434957"/>
    </source>
</evidence>
<protein>
    <submittedName>
        <fullName evidence="1">Uncharacterized protein</fullName>
    </submittedName>
</protein>
<organism evidence="1 2">
    <name type="scientific">Phytophthora rubi</name>
    <dbReference type="NCBI Taxonomy" id="129364"/>
    <lineage>
        <taxon>Eukaryota</taxon>
        <taxon>Sar</taxon>
        <taxon>Stramenopiles</taxon>
        <taxon>Oomycota</taxon>
        <taxon>Peronosporomycetes</taxon>
        <taxon>Peronosporales</taxon>
        <taxon>Peronosporaceae</taxon>
        <taxon>Phytophthora</taxon>
    </lineage>
</organism>
<dbReference type="InterPro" id="IPR052050">
    <property type="entry name" value="SecEffector_AnkRepeat"/>
</dbReference>
<reference evidence="1 2" key="1">
    <citation type="submission" date="2018-08" db="EMBL/GenBank/DDBJ databases">
        <title>Genomic investigation of the strawberry pathogen Phytophthora fragariae indicates pathogenicity is determined by transcriptional variation in three key races.</title>
        <authorList>
            <person name="Adams T.M."/>
            <person name="Armitage A.D."/>
            <person name="Sobczyk M.K."/>
            <person name="Bates H.J."/>
            <person name="Dunwell J.M."/>
            <person name="Nellist C.F."/>
            <person name="Harrison R.J."/>
        </authorList>
    </citation>
    <scope>NUCLEOTIDE SEQUENCE [LARGE SCALE GENOMIC DNA]</scope>
    <source>
        <strain evidence="1 2">SCRP333</strain>
    </source>
</reference>
<keyword evidence="2" id="KW-1185">Reference proteome</keyword>
<sequence length="315" mass="35119">MPQITELWQRGTATSIRAPWLSLTTINAFLDCIDLWTLLDAVKLGSERLVDRVMAKVDADSTLTYEEKVELYHHALIRPAAMGNLPIVLQLHGHNPDAMLNNVAVYAAMSGDLPLLKWLSLEMPEMFNTAFYRLEHVAYDLAAVRGDFETVQWLVATFPDSAWSLAPAALGGNLELVKWLHEHAYIDEMQRNHSGEQMVGFILAAGRWHFFGECLNDQKKVLVDLKRGSRGRRTPSTTAAMDAAASKGHLHVLQWLSANRQEGFSAVTVKRALTGGHLHVCAWLNEHFTELFIPPTAKAGIKLLYSGWNKSAPSP</sequence>
<gene>
    <name evidence="1" type="ORF">PR003_g32135</name>
</gene>